<dbReference type="OrthoDB" id="1739831at2"/>
<dbReference type="RefSeq" id="WP_034420357.1">
    <property type="nucleotide sequence ID" value="NZ_CP045798.1"/>
</dbReference>
<dbReference type="EMBL" id="CP045798">
    <property type="protein sequence ID" value="QNB46915.1"/>
    <property type="molecule type" value="Genomic_DNA"/>
</dbReference>
<proteinExistence type="predicted"/>
<reference evidence="1 2" key="1">
    <citation type="journal article" date="2019" name="Front. Microbiol.">
        <title>Thermoanaerosceptrum fracticalcis gen. nov. sp. nov., a Novel Fumarate-Fermenting Microorganism From a Deep Fractured Carbonate Aquifer of the US Great Basin.</title>
        <authorList>
            <person name="Hamilton-Brehm S.D."/>
            <person name="Stewart L.E."/>
            <person name="Zavarin M."/>
            <person name="Caldwell M."/>
            <person name="Lawson P.A."/>
            <person name="Onstott T.C."/>
            <person name="Grzymski J."/>
            <person name="Neveux I."/>
            <person name="Lollar B.S."/>
            <person name="Russell C.E."/>
            <person name="Moser D.P."/>
        </authorList>
    </citation>
    <scope>NUCLEOTIDE SEQUENCE [LARGE SCALE GENOMIC DNA]</scope>
    <source>
        <strain evidence="1 2">DRI-13</strain>
    </source>
</reference>
<evidence type="ECO:0000313" key="1">
    <source>
        <dbReference type="EMBL" id="QNB46915.1"/>
    </source>
</evidence>
<protein>
    <submittedName>
        <fullName evidence="1">MerR family transcriptional regulator</fullName>
    </submittedName>
</protein>
<organism evidence="1 2">
    <name type="scientific">Thermanaerosceptrum fracticalcis</name>
    <dbReference type="NCBI Taxonomy" id="1712410"/>
    <lineage>
        <taxon>Bacteria</taxon>
        <taxon>Bacillati</taxon>
        <taxon>Bacillota</taxon>
        <taxon>Clostridia</taxon>
        <taxon>Eubacteriales</taxon>
        <taxon>Peptococcaceae</taxon>
        <taxon>Thermanaerosceptrum</taxon>
    </lineage>
</organism>
<accession>A0A7G6E4B1</accession>
<keyword evidence="2" id="KW-1185">Reference proteome</keyword>
<dbReference type="AlphaFoldDB" id="A0A7G6E4B1"/>
<name>A0A7G6E4B1_THEFR</name>
<gene>
    <name evidence="1" type="ORF">BR63_11700</name>
</gene>
<evidence type="ECO:0000313" key="2">
    <source>
        <dbReference type="Proteomes" id="UP000515847"/>
    </source>
</evidence>
<dbReference type="KEGG" id="tfr:BR63_11700"/>
<sequence length="142" mass="16027">MELRNCPECGKVFTYVRTNLCPACQQKDEEEFKAVRKFIAQNPGCDLITVSEGTGVSEAKIIRYLREGRITANNTAGTNIKINCEVCGTLISGGRFCKECSEKLVSGLKKSIQEENKKTLEEMEKKKAGVRMHTADFWKDRR</sequence>
<dbReference type="Proteomes" id="UP000515847">
    <property type="component" value="Chromosome"/>
</dbReference>